<dbReference type="AlphaFoldDB" id="A0A560D4I6"/>
<proteinExistence type="inferred from homology"/>
<dbReference type="STRING" id="1803665.GCA_001641335_05541"/>
<organism evidence="7 8">
    <name type="scientific">Bradyrhizobium stylosanthis</name>
    <dbReference type="NCBI Taxonomy" id="1803665"/>
    <lineage>
        <taxon>Bacteria</taxon>
        <taxon>Pseudomonadati</taxon>
        <taxon>Pseudomonadota</taxon>
        <taxon>Alphaproteobacteria</taxon>
        <taxon>Hyphomicrobiales</taxon>
        <taxon>Nitrobacteraceae</taxon>
        <taxon>Bradyrhizobium</taxon>
    </lineage>
</organism>
<keyword evidence="2" id="KW-0732">Signal</keyword>
<comment type="caution">
    <text evidence="7">The sequence shown here is derived from an EMBL/GenBank/DDBJ whole genome shotgun (WGS) entry which is preliminary data.</text>
</comment>
<evidence type="ECO:0000256" key="3">
    <source>
        <dbReference type="ARBA" id="ARBA00023136"/>
    </source>
</evidence>
<evidence type="ECO:0000256" key="4">
    <source>
        <dbReference type="ARBA" id="ARBA00023237"/>
    </source>
</evidence>
<gene>
    <name evidence="7" type="ORF">FBZ96_11243</name>
</gene>
<evidence type="ECO:0000256" key="1">
    <source>
        <dbReference type="ARBA" id="ARBA00004442"/>
    </source>
</evidence>
<keyword evidence="8" id="KW-1185">Reference proteome</keyword>
<evidence type="ECO:0000313" key="8">
    <source>
        <dbReference type="Proteomes" id="UP000319949"/>
    </source>
</evidence>
<dbReference type="GO" id="GO:0009279">
    <property type="term" value="C:cell outer membrane"/>
    <property type="evidence" value="ECO:0007669"/>
    <property type="project" value="UniProtKB-SubCell"/>
</dbReference>
<feature type="domain" description="Outer membrane protein beta-barrel" evidence="6">
    <location>
        <begin position="68"/>
        <end position="267"/>
    </location>
</feature>
<dbReference type="PANTHER" id="PTHR34001:SF3">
    <property type="entry name" value="BLL7405 PROTEIN"/>
    <property type="match status" value="1"/>
</dbReference>
<evidence type="ECO:0000256" key="5">
    <source>
        <dbReference type="ARBA" id="ARBA00038306"/>
    </source>
</evidence>
<evidence type="ECO:0000259" key="6">
    <source>
        <dbReference type="Pfam" id="PF13505"/>
    </source>
</evidence>
<accession>A0A560D4I6</accession>
<dbReference type="InterPro" id="IPR051692">
    <property type="entry name" value="OMP-like"/>
</dbReference>
<name>A0A560D4I6_9BRAD</name>
<dbReference type="InterPro" id="IPR027385">
    <property type="entry name" value="Beta-barrel_OMP"/>
</dbReference>
<sequence length="274" mass="29144">MLRRSYSNSRWRCYHARGWGPLKEMKLEMKNLLLMTASIVAITAAAPAIAADLAPQPVYTKAPAPPVAFALYDWSGFYAGVNGGWGSSHNSWDFAGTPPEGSHDASGGTVGGQIGYRWQIGQTVLGVEGQGNWTDFNGSNVSTASPSNRNQTRVDAFGLITGQIGYAVSNVLLYAKGGTAIVGSSYQVNSVASGTQLGSADTTRWGGVVGAGFEVNLTPNWTAGLEYDHVFMPTSDVNFTAAGGGSFGNDRIRQDFDVVTARVNYKFIWPVALK</sequence>
<evidence type="ECO:0000256" key="2">
    <source>
        <dbReference type="ARBA" id="ARBA00022729"/>
    </source>
</evidence>
<dbReference type="Gene3D" id="2.40.160.20">
    <property type="match status" value="1"/>
</dbReference>
<evidence type="ECO:0000313" key="7">
    <source>
        <dbReference type="EMBL" id="TWA92037.1"/>
    </source>
</evidence>
<protein>
    <submittedName>
        <fullName evidence="7">Outer membrane immunogenic protein</fullName>
    </submittedName>
</protein>
<dbReference type="Pfam" id="PF13505">
    <property type="entry name" value="OMP_b-brl"/>
    <property type="match status" value="1"/>
</dbReference>
<reference evidence="7 8" key="1">
    <citation type="submission" date="2019-06" db="EMBL/GenBank/DDBJ databases">
        <title>Genomic Encyclopedia of Type Strains, Phase IV (KMG-V): Genome sequencing to study the core and pangenomes of soil and plant-associated prokaryotes.</title>
        <authorList>
            <person name="Whitman W."/>
        </authorList>
    </citation>
    <scope>NUCLEOTIDE SEQUENCE [LARGE SCALE GENOMIC DNA]</scope>
    <source>
        <strain evidence="7 8">BR 510</strain>
    </source>
</reference>
<dbReference type="SUPFAM" id="SSF56925">
    <property type="entry name" value="OMPA-like"/>
    <property type="match status" value="1"/>
</dbReference>
<dbReference type="Proteomes" id="UP000319949">
    <property type="component" value="Unassembled WGS sequence"/>
</dbReference>
<keyword evidence="4" id="KW-0998">Cell outer membrane</keyword>
<keyword evidence="3" id="KW-0472">Membrane</keyword>
<dbReference type="InterPro" id="IPR011250">
    <property type="entry name" value="OMP/PagP_B-barrel"/>
</dbReference>
<comment type="subcellular location">
    <subcellularLocation>
        <location evidence="1">Cell outer membrane</location>
    </subcellularLocation>
</comment>
<dbReference type="PANTHER" id="PTHR34001">
    <property type="entry name" value="BLL7405 PROTEIN"/>
    <property type="match status" value="1"/>
</dbReference>
<comment type="similarity">
    <text evidence="5">Belongs to the Omp25/RopB family.</text>
</comment>
<dbReference type="EMBL" id="VITK01000012">
    <property type="protein sequence ID" value="TWA92037.1"/>
    <property type="molecule type" value="Genomic_DNA"/>
</dbReference>